<keyword evidence="3" id="KW-1185">Reference proteome</keyword>
<accession>A0A2Y8ZRL9</accession>
<dbReference type="Pfam" id="PF00561">
    <property type="entry name" value="Abhydrolase_1"/>
    <property type="match status" value="1"/>
</dbReference>
<proteinExistence type="predicted"/>
<dbReference type="Proteomes" id="UP000250028">
    <property type="component" value="Unassembled WGS sequence"/>
</dbReference>
<gene>
    <name evidence="2" type="ORF">SAMN04489750_2345</name>
</gene>
<dbReference type="InterPro" id="IPR029058">
    <property type="entry name" value="AB_hydrolase_fold"/>
</dbReference>
<evidence type="ECO:0000313" key="3">
    <source>
        <dbReference type="Proteomes" id="UP000250028"/>
    </source>
</evidence>
<name>A0A2Y8ZRL9_9MICO</name>
<dbReference type="PRINTS" id="PR00412">
    <property type="entry name" value="EPOXHYDRLASE"/>
</dbReference>
<dbReference type="GO" id="GO:0003824">
    <property type="term" value="F:catalytic activity"/>
    <property type="evidence" value="ECO:0007669"/>
    <property type="project" value="InterPro"/>
</dbReference>
<evidence type="ECO:0000259" key="1">
    <source>
        <dbReference type="Pfam" id="PF00561"/>
    </source>
</evidence>
<dbReference type="PANTHER" id="PTHR43689">
    <property type="entry name" value="HYDROLASE"/>
    <property type="match status" value="1"/>
</dbReference>
<protein>
    <submittedName>
        <fullName evidence="2">Pimeloyl-ACP methyl ester carboxylesterase</fullName>
    </submittedName>
</protein>
<dbReference type="InterPro" id="IPR000073">
    <property type="entry name" value="AB_hydrolase_1"/>
</dbReference>
<feature type="domain" description="AB hydrolase-1" evidence="1">
    <location>
        <begin position="77"/>
        <end position="329"/>
    </location>
</feature>
<dbReference type="EMBL" id="UESZ01000001">
    <property type="protein sequence ID" value="SSA35011.1"/>
    <property type="molecule type" value="Genomic_DNA"/>
</dbReference>
<dbReference type="InterPro" id="IPR000639">
    <property type="entry name" value="Epox_hydrolase-like"/>
</dbReference>
<reference evidence="3" key="1">
    <citation type="submission" date="2016-10" db="EMBL/GenBank/DDBJ databases">
        <authorList>
            <person name="Varghese N."/>
            <person name="Submissions S."/>
        </authorList>
    </citation>
    <scope>NUCLEOTIDE SEQUENCE [LARGE SCALE GENOMIC DNA]</scope>
    <source>
        <strain evidence="3">DSM 22951</strain>
    </source>
</reference>
<dbReference type="RefSeq" id="WP_109685999.1">
    <property type="nucleotide sequence ID" value="NZ_QGDN01000001.1"/>
</dbReference>
<dbReference type="AlphaFoldDB" id="A0A2Y8ZRL9"/>
<dbReference type="SUPFAM" id="SSF53474">
    <property type="entry name" value="alpha/beta-Hydrolases"/>
    <property type="match status" value="1"/>
</dbReference>
<dbReference type="PANTHER" id="PTHR43689:SF8">
    <property type="entry name" value="ALPHA_BETA-HYDROLASES SUPERFAMILY PROTEIN"/>
    <property type="match status" value="1"/>
</dbReference>
<organism evidence="2 3">
    <name type="scientific">Branchiibius hedensis</name>
    <dbReference type="NCBI Taxonomy" id="672460"/>
    <lineage>
        <taxon>Bacteria</taxon>
        <taxon>Bacillati</taxon>
        <taxon>Actinomycetota</taxon>
        <taxon>Actinomycetes</taxon>
        <taxon>Micrococcales</taxon>
        <taxon>Dermacoccaceae</taxon>
        <taxon>Branchiibius</taxon>
    </lineage>
</organism>
<evidence type="ECO:0000313" key="2">
    <source>
        <dbReference type="EMBL" id="SSA35011.1"/>
    </source>
</evidence>
<dbReference type="OrthoDB" id="5422338at2"/>
<sequence>MSALTRGVGIGVGALVAGAAAAGGYAIDRVRREHRAELDGVDLTRFVVPADDERVVVADDGVPLHVEVDNPDATEHTVLLSHGFTQNLQVWVKQRRALRDKGYRVVLWDQRGHGRSAEGEPSSYSVATTANDLRAVVEATDGGGELTLVGHSMGGMSMMVLGETNPDLVKERVSRAAFISTSTGDLSQVVNWGLGRFGGVVNSVAPGALNSLAQRQDWVDWTRHTGRDVERLIVNQLAFGGETTPEVIALTSDMIARTRLTVVAGLMPSLLKHDAAVGLLAYGKTPAVVMHGVGDKVIPVEHARLLAKALPYSDLVIVEHAGHMLPLEQPQIVNEQLLSLIDG</sequence>
<dbReference type="Gene3D" id="3.40.50.1820">
    <property type="entry name" value="alpha/beta hydrolase"/>
    <property type="match status" value="1"/>
</dbReference>